<protein>
    <submittedName>
        <fullName evidence="1">DUF2007 domain-containing protein</fullName>
    </submittedName>
</protein>
<accession>A0ABU2Y5N5</accession>
<sequence length="76" mass="8611">MISNQQDASSSNKIVTIFDSPFLHEVQIAREKLKSEGIESFIPDEHLTTIGFVTDYRLQIRSFDAIKAKSILKSIL</sequence>
<dbReference type="EMBL" id="JAVRHV010000004">
    <property type="protein sequence ID" value="MDT0553518.1"/>
    <property type="molecule type" value="Genomic_DNA"/>
</dbReference>
<organism evidence="1 2">
    <name type="scientific">Urechidicola vernalis</name>
    <dbReference type="NCBI Taxonomy" id="3075600"/>
    <lineage>
        <taxon>Bacteria</taxon>
        <taxon>Pseudomonadati</taxon>
        <taxon>Bacteroidota</taxon>
        <taxon>Flavobacteriia</taxon>
        <taxon>Flavobacteriales</taxon>
        <taxon>Flavobacteriaceae</taxon>
        <taxon>Urechidicola</taxon>
    </lineage>
</organism>
<gene>
    <name evidence="1" type="ORF">RM519_09705</name>
</gene>
<comment type="caution">
    <text evidence="1">The sequence shown here is derived from an EMBL/GenBank/DDBJ whole genome shotgun (WGS) entry which is preliminary data.</text>
</comment>
<evidence type="ECO:0000313" key="1">
    <source>
        <dbReference type="EMBL" id="MDT0553518.1"/>
    </source>
</evidence>
<keyword evidence="2" id="KW-1185">Reference proteome</keyword>
<dbReference type="RefSeq" id="WP_311593546.1">
    <property type="nucleotide sequence ID" value="NZ_JAVRHV010000004.1"/>
</dbReference>
<evidence type="ECO:0000313" key="2">
    <source>
        <dbReference type="Proteomes" id="UP001252186"/>
    </source>
</evidence>
<proteinExistence type="predicted"/>
<name>A0ABU2Y5N5_9FLAO</name>
<dbReference type="Proteomes" id="UP001252186">
    <property type="component" value="Unassembled WGS sequence"/>
</dbReference>
<reference evidence="1 2" key="1">
    <citation type="submission" date="2023-09" db="EMBL/GenBank/DDBJ databases">
        <authorList>
            <person name="Rey-Velasco X."/>
        </authorList>
    </citation>
    <scope>NUCLEOTIDE SEQUENCE [LARGE SCALE GENOMIC DNA]</scope>
    <source>
        <strain evidence="1 2">P050</strain>
    </source>
</reference>